<dbReference type="Proteomes" id="UP001500979">
    <property type="component" value="Unassembled WGS sequence"/>
</dbReference>
<comment type="caution">
    <text evidence="2">The sequence shown here is derived from an EMBL/GenBank/DDBJ whole genome shotgun (WGS) entry which is preliminary data.</text>
</comment>
<accession>A0ABN3VCV8</accession>
<dbReference type="EMBL" id="BAAAUX010000011">
    <property type="protein sequence ID" value="GAA2785131.1"/>
    <property type="molecule type" value="Genomic_DNA"/>
</dbReference>
<protein>
    <submittedName>
        <fullName evidence="2">Uncharacterized protein</fullName>
    </submittedName>
</protein>
<feature type="signal peptide" evidence="1">
    <location>
        <begin position="1"/>
        <end position="27"/>
    </location>
</feature>
<proteinExistence type="predicted"/>
<gene>
    <name evidence="2" type="ORF">GCM10010470_19030</name>
</gene>
<evidence type="ECO:0000313" key="2">
    <source>
        <dbReference type="EMBL" id="GAA2785131.1"/>
    </source>
</evidence>
<sequence length="121" mass="12857">MRKTISALGIACACCLSVVAIPAAATAVPEQSAPAATAPDQADRAGCSRLKKKTGYGGWVRYHCAPSWPDGHAAWVKCRSFGDGQVKTVTREGNRTNGGNTFAHCMPNEKLHFWGYHVVPG</sequence>
<keyword evidence="1" id="KW-0732">Signal</keyword>
<organism evidence="2 3">
    <name type="scientific">Saccharopolyspora taberi</name>
    <dbReference type="NCBI Taxonomy" id="60895"/>
    <lineage>
        <taxon>Bacteria</taxon>
        <taxon>Bacillati</taxon>
        <taxon>Actinomycetota</taxon>
        <taxon>Actinomycetes</taxon>
        <taxon>Pseudonocardiales</taxon>
        <taxon>Pseudonocardiaceae</taxon>
        <taxon>Saccharopolyspora</taxon>
    </lineage>
</organism>
<keyword evidence="3" id="KW-1185">Reference proteome</keyword>
<feature type="chain" id="PRO_5046571666" evidence="1">
    <location>
        <begin position="28"/>
        <end position="121"/>
    </location>
</feature>
<evidence type="ECO:0000256" key="1">
    <source>
        <dbReference type="SAM" id="SignalP"/>
    </source>
</evidence>
<dbReference type="RefSeq" id="WP_344679155.1">
    <property type="nucleotide sequence ID" value="NZ_BAAAUX010000011.1"/>
</dbReference>
<evidence type="ECO:0000313" key="3">
    <source>
        <dbReference type="Proteomes" id="UP001500979"/>
    </source>
</evidence>
<name>A0ABN3VCV8_9PSEU</name>
<reference evidence="2 3" key="1">
    <citation type="journal article" date="2019" name="Int. J. Syst. Evol. Microbiol.">
        <title>The Global Catalogue of Microorganisms (GCM) 10K type strain sequencing project: providing services to taxonomists for standard genome sequencing and annotation.</title>
        <authorList>
            <consortium name="The Broad Institute Genomics Platform"/>
            <consortium name="The Broad Institute Genome Sequencing Center for Infectious Disease"/>
            <person name="Wu L."/>
            <person name="Ma J."/>
        </authorList>
    </citation>
    <scope>NUCLEOTIDE SEQUENCE [LARGE SCALE GENOMIC DNA]</scope>
    <source>
        <strain evidence="2 3">JCM 9383</strain>
    </source>
</reference>